<feature type="domain" description="POTRA" evidence="6">
    <location>
        <begin position="110"/>
        <end position="186"/>
    </location>
</feature>
<proteinExistence type="predicted"/>
<dbReference type="KEGG" id="lrs:PX52LOC_05442"/>
<accession>A0A5C1ANI7</accession>
<dbReference type="PROSITE" id="PS51257">
    <property type="entry name" value="PROKAR_LIPOPROTEIN"/>
    <property type="match status" value="1"/>
</dbReference>
<dbReference type="EMBL" id="CP042425">
    <property type="protein sequence ID" value="QEL18418.1"/>
    <property type="molecule type" value="Genomic_DNA"/>
</dbReference>
<evidence type="ECO:0000256" key="3">
    <source>
        <dbReference type="ARBA" id="ARBA00022729"/>
    </source>
</evidence>
<organism evidence="7 8">
    <name type="scientific">Limnoglobus roseus</name>
    <dbReference type="NCBI Taxonomy" id="2598579"/>
    <lineage>
        <taxon>Bacteria</taxon>
        <taxon>Pseudomonadati</taxon>
        <taxon>Planctomycetota</taxon>
        <taxon>Planctomycetia</taxon>
        <taxon>Gemmatales</taxon>
        <taxon>Gemmataceae</taxon>
        <taxon>Limnoglobus</taxon>
    </lineage>
</organism>
<keyword evidence="2" id="KW-0812">Transmembrane</keyword>
<dbReference type="Proteomes" id="UP000324974">
    <property type="component" value="Chromosome"/>
</dbReference>
<dbReference type="InterPro" id="IPR039910">
    <property type="entry name" value="D15-like"/>
</dbReference>
<keyword evidence="3" id="KW-0732">Signal</keyword>
<keyword evidence="8" id="KW-1185">Reference proteome</keyword>
<dbReference type="AlphaFoldDB" id="A0A5C1ANI7"/>
<evidence type="ECO:0000256" key="1">
    <source>
        <dbReference type="ARBA" id="ARBA00004370"/>
    </source>
</evidence>
<dbReference type="PANTHER" id="PTHR12815">
    <property type="entry name" value="SORTING AND ASSEMBLY MACHINERY SAMM50 PROTEIN FAMILY MEMBER"/>
    <property type="match status" value="1"/>
</dbReference>
<evidence type="ECO:0000256" key="2">
    <source>
        <dbReference type="ARBA" id="ARBA00022692"/>
    </source>
</evidence>
<dbReference type="RefSeq" id="WP_149112931.1">
    <property type="nucleotide sequence ID" value="NZ_CP042425.1"/>
</dbReference>
<evidence type="ECO:0000256" key="4">
    <source>
        <dbReference type="ARBA" id="ARBA00023136"/>
    </source>
</evidence>
<dbReference type="PANTHER" id="PTHR12815:SF47">
    <property type="entry name" value="TRANSLOCATION AND ASSEMBLY MODULE SUBUNIT TAMA"/>
    <property type="match status" value="1"/>
</dbReference>
<evidence type="ECO:0000313" key="8">
    <source>
        <dbReference type="Proteomes" id="UP000324974"/>
    </source>
</evidence>
<dbReference type="InterPro" id="IPR010827">
    <property type="entry name" value="BamA/TamA_POTRA"/>
</dbReference>
<gene>
    <name evidence="7" type="primary">bamA</name>
    <name evidence="7" type="ORF">PX52LOC_05442</name>
</gene>
<dbReference type="Gene3D" id="2.40.160.50">
    <property type="entry name" value="membrane protein fhac: a member of the omp85/tpsb transporter family"/>
    <property type="match status" value="1"/>
</dbReference>
<dbReference type="GO" id="GO:0019867">
    <property type="term" value="C:outer membrane"/>
    <property type="evidence" value="ECO:0007669"/>
    <property type="project" value="InterPro"/>
</dbReference>
<evidence type="ECO:0000259" key="6">
    <source>
        <dbReference type="PROSITE" id="PS51779"/>
    </source>
</evidence>
<keyword evidence="5" id="KW-0998">Cell outer membrane</keyword>
<dbReference type="InterPro" id="IPR000184">
    <property type="entry name" value="Bac_surfAg_D15"/>
</dbReference>
<dbReference type="Pfam" id="PF07244">
    <property type="entry name" value="POTRA"/>
    <property type="match status" value="4"/>
</dbReference>
<name>A0A5C1ANI7_9BACT</name>
<dbReference type="OrthoDB" id="231360at2"/>
<keyword evidence="4" id="KW-0472">Membrane</keyword>
<evidence type="ECO:0000313" key="7">
    <source>
        <dbReference type="EMBL" id="QEL18418.1"/>
    </source>
</evidence>
<evidence type="ECO:0000256" key="5">
    <source>
        <dbReference type="ARBA" id="ARBA00023237"/>
    </source>
</evidence>
<sequence>MIVRPAYLGLLALAVLGCGISVGPITAGESPVGKLIADVVPVNNRLHPKEHILSQMQMRPGKTYDEAQMNEDVRKLIATKWFAPDGVQVETTVSGDGKVTIYLKLIELNSVVDSVEFIGAQHIGKDTLLQLTGIRKGSALNPAFNEAAAQIIENKLKEDGRAYATCRLMEGTKITDKRVVFNIVEGPVVKVSRASIRGCQQTSSGRVSTQLTIKAPLYGIIRFINDKYNVLQVEDDKKKIINYFHKLGYLEARVQEEVIPSRDLSSVEIIFHVDEGAVYKVREIRLEGNKIFTAEPLRRLIELKQGERYDRDVIAADAARIKNYYGYRGYYVVCEEQWIAVAGKPGFVDVIYQLLEPGARDGGAGASKTPPVRRVSHQVPLDDGFPLQREPDRIGRIEIRGNEVTMDRVIRNELGMAGIREGQVLQYPSLEVAKLNLYRRGIFDMEAPPTVEVRQSDVDSTFKDVIVTVKETRTGQFMIGGAVNSNSGLTGNIAINERNFDILRVPTSLDDFLNGRAFRGAGQELRLEAQPGTLYQRYTATFREPYLFNTNYGLTTSGYYYNRGYAEYDENRVGARVSLDRRLDLYWRTNLTTRIEDVNIKNLPIDAPDAITRDRGHSTIVGIRPGITRDSRDSYVFPTTGSVFDLAYEQLLGDYTVPIGTAEFTKFFSSEYLQRKDGSGKHVFALRSQVSATSSDAPVFERFFAGGFRSIRGFSFRGVGPASYSAYGNKYFTGGTFSFLNTMEYQIPLNAKDSLFFVTFLDHGTVEQSIAIKDYRVSAGFGFRVSIPALGPVPVAFDFAFPLNRTDTDNKQVFAFYIGLFGGQ</sequence>
<feature type="domain" description="POTRA" evidence="6">
    <location>
        <begin position="189"/>
        <end position="276"/>
    </location>
</feature>
<reference evidence="8" key="1">
    <citation type="submission" date="2019-08" db="EMBL/GenBank/DDBJ databases">
        <title>Limnoglobus roseus gen. nov., sp. nov., a novel freshwater planctomycete with a giant genome from the family Gemmataceae.</title>
        <authorList>
            <person name="Kulichevskaya I.S."/>
            <person name="Naumoff D.G."/>
            <person name="Miroshnikov K."/>
            <person name="Ivanova A."/>
            <person name="Philippov D.A."/>
            <person name="Hakobyan A."/>
            <person name="Rijpstra I.C."/>
            <person name="Sinninghe Damste J.S."/>
            <person name="Liesack W."/>
            <person name="Dedysh S.N."/>
        </authorList>
    </citation>
    <scope>NUCLEOTIDE SEQUENCE [LARGE SCALE GENOMIC DNA]</scope>
    <source>
        <strain evidence="8">PX52</strain>
    </source>
</reference>
<dbReference type="InterPro" id="IPR034746">
    <property type="entry name" value="POTRA"/>
</dbReference>
<protein>
    <submittedName>
        <fullName evidence="7">Outer membrane protein assembly factor BamA</fullName>
    </submittedName>
</protein>
<dbReference type="Pfam" id="PF01103">
    <property type="entry name" value="Omp85"/>
    <property type="match status" value="1"/>
</dbReference>
<comment type="subcellular location">
    <subcellularLocation>
        <location evidence="1">Membrane</location>
    </subcellularLocation>
</comment>
<dbReference type="Gene3D" id="3.10.20.310">
    <property type="entry name" value="membrane protein fhac"/>
    <property type="match status" value="4"/>
</dbReference>
<dbReference type="PROSITE" id="PS51779">
    <property type="entry name" value="POTRA"/>
    <property type="match status" value="2"/>
</dbReference>